<organism evidence="4 5">
    <name type="scientific">Sulfurifustis variabilis</name>
    <dbReference type="NCBI Taxonomy" id="1675686"/>
    <lineage>
        <taxon>Bacteria</taxon>
        <taxon>Pseudomonadati</taxon>
        <taxon>Pseudomonadota</taxon>
        <taxon>Gammaproteobacteria</taxon>
        <taxon>Acidiferrobacterales</taxon>
        <taxon>Acidiferrobacteraceae</taxon>
        <taxon>Sulfurifustis</taxon>
    </lineage>
</organism>
<dbReference type="PANTHER" id="PTHR43584">
    <property type="entry name" value="NUCLEOTIDYL TRANSFERASE"/>
    <property type="match status" value="1"/>
</dbReference>
<dbReference type="SUPFAM" id="SSF53448">
    <property type="entry name" value="Nucleotide-diphospho-sugar transferases"/>
    <property type="match status" value="1"/>
</dbReference>
<dbReference type="AlphaFoldDB" id="A0A1B4VD29"/>
<dbReference type="OrthoDB" id="9788272at2"/>
<protein>
    <submittedName>
        <fullName evidence="4">Mannose-1-phosphate guanylyltransferase</fullName>
    </submittedName>
</protein>
<dbReference type="RefSeq" id="WP_096462467.1">
    <property type="nucleotide sequence ID" value="NZ_AP014936.1"/>
</dbReference>
<proteinExistence type="predicted"/>
<name>A0A1B4VD29_9GAMM</name>
<dbReference type="CDD" id="cd06422">
    <property type="entry name" value="NTP_transferase_like_1"/>
    <property type="match status" value="1"/>
</dbReference>
<evidence type="ECO:0000313" key="5">
    <source>
        <dbReference type="Proteomes" id="UP000218899"/>
    </source>
</evidence>
<dbReference type="InterPro" id="IPR005835">
    <property type="entry name" value="NTP_transferase_dom"/>
</dbReference>
<evidence type="ECO:0000256" key="1">
    <source>
        <dbReference type="ARBA" id="ARBA00022679"/>
    </source>
</evidence>
<dbReference type="KEGG" id="sva:SVA_3605"/>
<dbReference type="InterPro" id="IPR054790">
    <property type="entry name" value="MurU"/>
</dbReference>
<sequence>MRAMILAAGRGERMRPLTDTTPKPLLEAGGKSLIVHLIESLARAGFRDLVINHAHLGEQLEQALGDGMRFGVRITYSPEGEHALETGGGIRQALSRLDDPFLVVNGDIWTDFRFESLPRTIAGLAHLILVDNPAHHPIGDFALRGGIVGVDAGTRLTYSGIGVYRSALFSGLAAGRFPLAPLLRAAAARGEVTGEHYTGRWTDVGTPDRLRALDQMLRGFA</sequence>
<evidence type="ECO:0000259" key="3">
    <source>
        <dbReference type="Pfam" id="PF00483"/>
    </source>
</evidence>
<gene>
    <name evidence="4" type="ORF">SVA_3605</name>
</gene>
<keyword evidence="5" id="KW-1185">Reference proteome</keyword>
<dbReference type="InterPro" id="IPR050065">
    <property type="entry name" value="GlmU-like"/>
</dbReference>
<dbReference type="PANTHER" id="PTHR43584:SF8">
    <property type="entry name" value="N-ACETYLMURAMATE ALPHA-1-PHOSPHATE URIDYLYLTRANSFERASE"/>
    <property type="match status" value="1"/>
</dbReference>
<dbReference type="NCBIfam" id="NF045761">
    <property type="entry name" value="NAMPUrTaseMurU"/>
    <property type="match status" value="1"/>
</dbReference>
<dbReference type="Pfam" id="PF00483">
    <property type="entry name" value="NTP_transferase"/>
    <property type="match status" value="1"/>
</dbReference>
<accession>A0A1B4VD29</accession>
<feature type="domain" description="Nucleotidyl transferase" evidence="3">
    <location>
        <begin position="3"/>
        <end position="117"/>
    </location>
</feature>
<dbReference type="InterPro" id="IPR029044">
    <property type="entry name" value="Nucleotide-diphossugar_trans"/>
</dbReference>
<keyword evidence="1 4" id="KW-0808">Transferase</keyword>
<dbReference type="Gene3D" id="3.90.550.10">
    <property type="entry name" value="Spore Coat Polysaccharide Biosynthesis Protein SpsA, Chain A"/>
    <property type="match status" value="1"/>
</dbReference>
<evidence type="ECO:0000313" key="4">
    <source>
        <dbReference type="EMBL" id="BAU50141.1"/>
    </source>
</evidence>
<dbReference type="Proteomes" id="UP000218899">
    <property type="component" value="Chromosome"/>
</dbReference>
<keyword evidence="2 4" id="KW-0548">Nucleotidyltransferase</keyword>
<evidence type="ECO:0000256" key="2">
    <source>
        <dbReference type="ARBA" id="ARBA00022695"/>
    </source>
</evidence>
<dbReference type="GO" id="GO:0016779">
    <property type="term" value="F:nucleotidyltransferase activity"/>
    <property type="evidence" value="ECO:0007669"/>
    <property type="project" value="UniProtKB-KW"/>
</dbReference>
<dbReference type="EMBL" id="AP014936">
    <property type="protein sequence ID" value="BAU50141.1"/>
    <property type="molecule type" value="Genomic_DNA"/>
</dbReference>
<reference evidence="4 5" key="1">
    <citation type="submission" date="2015-08" db="EMBL/GenBank/DDBJ databases">
        <title>Complete genome sequence of Sulfurifustis variabilis.</title>
        <authorList>
            <person name="Miura A."/>
            <person name="Kojima H."/>
            <person name="Fukui M."/>
        </authorList>
    </citation>
    <scope>NUCLEOTIDE SEQUENCE [LARGE SCALE GENOMIC DNA]</scope>
    <source>
        <strain evidence="5">skN76</strain>
    </source>
</reference>